<proteinExistence type="predicted"/>
<organism evidence="1">
    <name type="scientific">bioreactor metagenome</name>
    <dbReference type="NCBI Taxonomy" id="1076179"/>
    <lineage>
        <taxon>unclassified sequences</taxon>
        <taxon>metagenomes</taxon>
        <taxon>ecological metagenomes</taxon>
    </lineage>
</organism>
<sequence length="89" mass="10096">MLFPVVVFHEEHAGVGHVIDVEKLSERGTAAPDFHFAFVLYFGFVKLPYEGWEHVTVLEVEVIFWSIEVGGHAADKVVMVLPFEKLAHF</sequence>
<dbReference type="EMBL" id="VSSQ01052307">
    <property type="protein sequence ID" value="MPN06404.1"/>
    <property type="molecule type" value="Genomic_DNA"/>
</dbReference>
<accession>A0A645F1A4</accession>
<dbReference type="AlphaFoldDB" id="A0A645F1A4"/>
<evidence type="ECO:0000313" key="1">
    <source>
        <dbReference type="EMBL" id="MPN06404.1"/>
    </source>
</evidence>
<protein>
    <submittedName>
        <fullName evidence="1">Uncharacterized protein</fullName>
    </submittedName>
</protein>
<reference evidence="1" key="1">
    <citation type="submission" date="2019-08" db="EMBL/GenBank/DDBJ databases">
        <authorList>
            <person name="Kucharzyk K."/>
            <person name="Murdoch R.W."/>
            <person name="Higgins S."/>
            <person name="Loffler F."/>
        </authorList>
    </citation>
    <scope>NUCLEOTIDE SEQUENCE</scope>
</reference>
<comment type="caution">
    <text evidence="1">The sequence shown here is derived from an EMBL/GenBank/DDBJ whole genome shotgun (WGS) entry which is preliminary data.</text>
</comment>
<name>A0A645F1A4_9ZZZZ</name>
<gene>
    <name evidence="1" type="ORF">SDC9_153660</name>
</gene>